<dbReference type="InterPro" id="IPR006944">
    <property type="entry name" value="Phage/GTA_portal"/>
</dbReference>
<organism evidence="1 2">
    <name type="scientific">Sporolactobacillus nakayamae</name>
    <dbReference type="NCBI Taxonomy" id="269670"/>
    <lineage>
        <taxon>Bacteria</taxon>
        <taxon>Bacillati</taxon>
        <taxon>Bacillota</taxon>
        <taxon>Bacilli</taxon>
        <taxon>Bacillales</taxon>
        <taxon>Sporolactobacillaceae</taxon>
        <taxon>Sporolactobacillus</taxon>
    </lineage>
</organism>
<proteinExistence type="predicted"/>
<dbReference type="InterPro" id="IPR006427">
    <property type="entry name" value="Portal_HK97"/>
</dbReference>
<dbReference type="AlphaFoldDB" id="A0A1I2U0W1"/>
<protein>
    <submittedName>
        <fullName evidence="1">Phage portal protein, HK97 family</fullName>
    </submittedName>
</protein>
<dbReference type="Proteomes" id="UP000198752">
    <property type="component" value="Unassembled WGS sequence"/>
</dbReference>
<dbReference type="STRING" id="269670.SAMN02982927_02511"/>
<sequence>MANIFRWGSPKNNERDYFSAAIISTHSTGKISEQSALKIPAVKAAVELISGSISQLPVYLYEENKDKSVDRIDDARIAILNEDSSEYEVAQILKKKLVVDYLLYGKAYILTKNDKLYHLQARSIQEELFTEDGVTIAKKKFVYHGVKDVELNEREMIVIDSGTNGVLVDGEEILGTALSLISYQSSIMKNGALPTGVLKASSRLTEPAINRLRDSFEGLYNGARKAGKTMILEEGLDFKALSMKPDELQMDVANKFIISEIARLFNIPESLLNSAANKYNSLEQNNLSFLQYCLAPVITNFESSFNKNLLTTYEKQSGYYFRFDTSELLRTTEKEKIDATSSAFTKGLISFNEARYTLDKPPVDDDFYLLNLGNVIRNAENGELTIPNMGVVDQKKEEKDGEAEN</sequence>
<dbReference type="RefSeq" id="WP_093673470.1">
    <property type="nucleotide sequence ID" value="NZ_FOOY01000018.1"/>
</dbReference>
<gene>
    <name evidence="1" type="ORF">SAMN02982927_02511</name>
</gene>
<evidence type="ECO:0000313" key="2">
    <source>
        <dbReference type="Proteomes" id="UP000198752"/>
    </source>
</evidence>
<dbReference type="NCBIfam" id="TIGR01537">
    <property type="entry name" value="portal_HK97"/>
    <property type="match status" value="1"/>
</dbReference>
<keyword evidence="2" id="KW-1185">Reference proteome</keyword>
<dbReference type="Pfam" id="PF04860">
    <property type="entry name" value="Phage_portal"/>
    <property type="match status" value="1"/>
</dbReference>
<name>A0A1I2U0W1_9BACL</name>
<dbReference type="EMBL" id="FOOY01000018">
    <property type="protein sequence ID" value="SFG70795.1"/>
    <property type="molecule type" value="Genomic_DNA"/>
</dbReference>
<dbReference type="Gene3D" id="3.40.140.120">
    <property type="match status" value="1"/>
</dbReference>
<dbReference type="Gene3D" id="3.30.1120.70">
    <property type="match status" value="1"/>
</dbReference>
<evidence type="ECO:0000313" key="1">
    <source>
        <dbReference type="EMBL" id="SFG70795.1"/>
    </source>
</evidence>
<dbReference type="Gene3D" id="1.20.1270.210">
    <property type="match status" value="1"/>
</dbReference>
<accession>A0A1I2U0W1</accession>
<dbReference type="OrthoDB" id="9765386at2"/>
<reference evidence="2" key="1">
    <citation type="submission" date="2016-10" db="EMBL/GenBank/DDBJ databases">
        <authorList>
            <person name="Varghese N."/>
            <person name="Submissions S."/>
        </authorList>
    </citation>
    <scope>NUCLEOTIDE SEQUENCE [LARGE SCALE GENOMIC DNA]</scope>
    <source>
        <strain evidence="2">ATCC 700379</strain>
    </source>
</reference>